<evidence type="ECO:0000256" key="1">
    <source>
        <dbReference type="SAM" id="Phobius"/>
    </source>
</evidence>
<dbReference type="SUPFAM" id="SSF50998">
    <property type="entry name" value="Quinoprotein alcohol dehydrogenase-like"/>
    <property type="match status" value="1"/>
</dbReference>
<dbReference type="RefSeq" id="WP_344661914.1">
    <property type="nucleotide sequence ID" value="NZ_BAAAQM010000062.1"/>
</dbReference>
<dbReference type="EMBL" id="BAAAQM010000062">
    <property type="protein sequence ID" value="GAA1998387.1"/>
    <property type="molecule type" value="Genomic_DNA"/>
</dbReference>
<keyword evidence="1" id="KW-0472">Membrane</keyword>
<sequence length="439" mass="43343">MSATNVLRGPVLPSLIAVGIVAASVVGTVTLTGKHSGSASAASAPATPPPVRNAAWVVNGAHDAPELSALTGFWIGSDIVVRGGVDGLHAMRRGDGSAAWDLPTPGGGDLCGMSAAVDDGVGIVASQGTTETRGGAGSADCSVVSGVDVTSGKVLWTTPMSSSFGDPDAGAADYAATGGTAIVDSDRDQAETGVVGLDVKTGVQKWKYGGECEHRGKGFSAAGGHVVVAEVCQGQAKIRVLDAVTGGAVAGAAVPNLGGATHPQVVSADPLVVADDGSSPKALSFGAGGPVTVTDLGGLFATLSDKGASRAQVSVGKDVLCFGGHQASCWTAGGTPTTPHGLPNEGAEHHDVYPVLGTGATARIVTTGVPGHTRASLCRVTGDGTVVVEADLSQPVSDYLGKSGTAGSYYLYADAKDLYLVDPQPSGRAAVIDVRLTAG</sequence>
<keyword evidence="1" id="KW-0812">Transmembrane</keyword>
<accession>A0ABN2T4F3</accession>
<name>A0ABN2T4F3_9ACTN</name>
<dbReference type="InterPro" id="IPR011047">
    <property type="entry name" value="Quinoprotein_ADH-like_sf"/>
</dbReference>
<evidence type="ECO:0000313" key="2">
    <source>
        <dbReference type="EMBL" id="GAA1998387.1"/>
    </source>
</evidence>
<gene>
    <name evidence="2" type="ORF">GCM10009838_74620</name>
</gene>
<comment type="caution">
    <text evidence="2">The sequence shown here is derived from an EMBL/GenBank/DDBJ whole genome shotgun (WGS) entry which is preliminary data.</text>
</comment>
<evidence type="ECO:0008006" key="4">
    <source>
        <dbReference type="Google" id="ProtNLM"/>
    </source>
</evidence>
<protein>
    <recommendedName>
        <fullName evidence="4">Pyrrolo-quinoline quinone</fullName>
    </recommendedName>
</protein>
<evidence type="ECO:0000313" key="3">
    <source>
        <dbReference type="Proteomes" id="UP001499854"/>
    </source>
</evidence>
<organism evidence="2 3">
    <name type="scientific">Catenulispora subtropica</name>
    <dbReference type="NCBI Taxonomy" id="450798"/>
    <lineage>
        <taxon>Bacteria</taxon>
        <taxon>Bacillati</taxon>
        <taxon>Actinomycetota</taxon>
        <taxon>Actinomycetes</taxon>
        <taxon>Catenulisporales</taxon>
        <taxon>Catenulisporaceae</taxon>
        <taxon>Catenulispora</taxon>
    </lineage>
</organism>
<dbReference type="Proteomes" id="UP001499854">
    <property type="component" value="Unassembled WGS sequence"/>
</dbReference>
<proteinExistence type="predicted"/>
<keyword evidence="1" id="KW-1133">Transmembrane helix</keyword>
<reference evidence="2 3" key="1">
    <citation type="journal article" date="2019" name="Int. J. Syst. Evol. Microbiol.">
        <title>The Global Catalogue of Microorganisms (GCM) 10K type strain sequencing project: providing services to taxonomists for standard genome sequencing and annotation.</title>
        <authorList>
            <consortium name="The Broad Institute Genomics Platform"/>
            <consortium name="The Broad Institute Genome Sequencing Center for Infectious Disease"/>
            <person name="Wu L."/>
            <person name="Ma J."/>
        </authorList>
    </citation>
    <scope>NUCLEOTIDE SEQUENCE [LARGE SCALE GENOMIC DNA]</scope>
    <source>
        <strain evidence="2 3">JCM 16013</strain>
    </source>
</reference>
<keyword evidence="3" id="KW-1185">Reference proteome</keyword>
<feature type="transmembrane region" description="Helical" evidence="1">
    <location>
        <begin position="12"/>
        <end position="31"/>
    </location>
</feature>